<name>A0A1M5NPG6_9SPHI</name>
<dbReference type="OrthoDB" id="9793188at2"/>
<dbReference type="STRING" id="288992.SAMN04488522_108224"/>
<gene>
    <name evidence="1" type="ORF">SAMN04488522_108224</name>
</gene>
<organism evidence="1 2">
    <name type="scientific">Pedobacter caeni</name>
    <dbReference type="NCBI Taxonomy" id="288992"/>
    <lineage>
        <taxon>Bacteria</taxon>
        <taxon>Pseudomonadati</taxon>
        <taxon>Bacteroidota</taxon>
        <taxon>Sphingobacteriia</taxon>
        <taxon>Sphingobacteriales</taxon>
        <taxon>Sphingobacteriaceae</taxon>
        <taxon>Pedobacter</taxon>
    </lineage>
</organism>
<evidence type="ECO:0000313" key="1">
    <source>
        <dbReference type="EMBL" id="SHG91420.1"/>
    </source>
</evidence>
<dbReference type="AlphaFoldDB" id="A0A1M5NPG6"/>
<dbReference type="RefSeq" id="WP_073238224.1">
    <property type="nucleotide sequence ID" value="NZ_FQUQ01000008.1"/>
</dbReference>
<dbReference type="Proteomes" id="UP000184287">
    <property type="component" value="Unassembled WGS sequence"/>
</dbReference>
<reference evidence="2" key="1">
    <citation type="submission" date="2016-11" db="EMBL/GenBank/DDBJ databases">
        <authorList>
            <person name="Varghese N."/>
            <person name="Submissions S."/>
        </authorList>
    </citation>
    <scope>NUCLEOTIDE SEQUENCE [LARGE SCALE GENOMIC DNA]</scope>
    <source>
        <strain evidence="2">DSM 16990</strain>
    </source>
</reference>
<evidence type="ECO:0000313" key="2">
    <source>
        <dbReference type="Proteomes" id="UP000184287"/>
    </source>
</evidence>
<dbReference type="EMBL" id="FQUQ01000008">
    <property type="protein sequence ID" value="SHG91420.1"/>
    <property type="molecule type" value="Genomic_DNA"/>
</dbReference>
<accession>A0A1M5NPG6</accession>
<proteinExistence type="predicted"/>
<keyword evidence="2" id="KW-1185">Reference proteome</keyword>
<sequence length="88" mass="9840">MKLSDYPSNKTVFSTIYVTRKNAPLTYVSIDEDGDIQALSDDEAEMEEAVIITVEQLLSIDPSLKTIDDIHNGASYDKDPESDIWVKS</sequence>
<protein>
    <submittedName>
        <fullName evidence="1">Uncharacterized protein</fullName>
    </submittedName>
</protein>